<reference evidence="2" key="1">
    <citation type="submission" date="2021-12" db="EMBL/GenBank/DDBJ databases">
        <title>Prjna785345.</title>
        <authorList>
            <person name="Rujirawat T."/>
            <person name="Krajaejun T."/>
        </authorList>
    </citation>
    <scope>NUCLEOTIDE SEQUENCE</scope>
    <source>
        <strain evidence="2">Pi057C3</strain>
    </source>
</reference>
<protein>
    <submittedName>
        <fullName evidence="2">Uncharacterized protein</fullName>
    </submittedName>
</protein>
<dbReference type="Proteomes" id="UP001209570">
    <property type="component" value="Unassembled WGS sequence"/>
</dbReference>
<accession>A0AAD5QBE7</accession>
<feature type="region of interest" description="Disordered" evidence="1">
    <location>
        <begin position="165"/>
        <end position="231"/>
    </location>
</feature>
<dbReference type="EMBL" id="JAKCXM010000035">
    <property type="protein sequence ID" value="KAJ0406214.1"/>
    <property type="molecule type" value="Genomic_DNA"/>
</dbReference>
<feature type="compositionally biased region" description="Polar residues" evidence="1">
    <location>
        <begin position="69"/>
        <end position="83"/>
    </location>
</feature>
<proteinExistence type="predicted"/>
<evidence type="ECO:0000313" key="3">
    <source>
        <dbReference type="Proteomes" id="UP001209570"/>
    </source>
</evidence>
<feature type="region of interest" description="Disordered" evidence="1">
    <location>
        <begin position="52"/>
        <end position="83"/>
    </location>
</feature>
<dbReference type="AlphaFoldDB" id="A0AAD5QBE7"/>
<name>A0AAD5QBE7_PYTIN</name>
<sequence length="231" mass="25831">MFRTNWDRVSPTLWLGDLAGEEAIFGGELPEEAIFGGELPEEVETTFLILLPDTERSSRQSRSQDKTESSTSDAHTAETAETQRLLNEDFFEDLPLGARQFETRVPATLAPPKTKTRDGYAFMTYSYSCCTTLDDDNQPVESARRRYEDSSGCLKAVHRRTMGDTSMQSSWVKASEGDEGTHSKHVTAGNVKSFEKKWAKTPFGSAERHARKKGEVKQTELPDAPPPHEIP</sequence>
<evidence type="ECO:0000313" key="2">
    <source>
        <dbReference type="EMBL" id="KAJ0406214.1"/>
    </source>
</evidence>
<comment type="caution">
    <text evidence="2">The sequence shown here is derived from an EMBL/GenBank/DDBJ whole genome shotgun (WGS) entry which is preliminary data.</text>
</comment>
<keyword evidence="3" id="KW-1185">Reference proteome</keyword>
<gene>
    <name evidence="2" type="ORF">P43SY_000398</name>
</gene>
<evidence type="ECO:0000256" key="1">
    <source>
        <dbReference type="SAM" id="MobiDB-lite"/>
    </source>
</evidence>
<feature type="compositionally biased region" description="Basic and acidic residues" evidence="1">
    <location>
        <begin position="53"/>
        <end position="68"/>
    </location>
</feature>
<organism evidence="2 3">
    <name type="scientific">Pythium insidiosum</name>
    <name type="common">Pythiosis disease agent</name>
    <dbReference type="NCBI Taxonomy" id="114742"/>
    <lineage>
        <taxon>Eukaryota</taxon>
        <taxon>Sar</taxon>
        <taxon>Stramenopiles</taxon>
        <taxon>Oomycota</taxon>
        <taxon>Peronosporomycetes</taxon>
        <taxon>Pythiales</taxon>
        <taxon>Pythiaceae</taxon>
        <taxon>Pythium</taxon>
    </lineage>
</organism>